<organism evidence="1 2">
    <name type="scientific">Stygiolobus caldivivus</name>
    <dbReference type="NCBI Taxonomy" id="2824673"/>
    <lineage>
        <taxon>Archaea</taxon>
        <taxon>Thermoproteota</taxon>
        <taxon>Thermoprotei</taxon>
        <taxon>Sulfolobales</taxon>
        <taxon>Sulfolobaceae</taxon>
        <taxon>Stygiolobus</taxon>
    </lineage>
</organism>
<keyword evidence="2" id="KW-1185">Reference proteome</keyword>
<accession>A0A8D5U580</accession>
<dbReference type="SUPFAM" id="SSF52540">
    <property type="entry name" value="P-loop containing nucleoside triphosphate hydrolases"/>
    <property type="match status" value="1"/>
</dbReference>
<dbReference type="Gene3D" id="3.40.50.300">
    <property type="entry name" value="P-loop containing nucleotide triphosphate hydrolases"/>
    <property type="match status" value="1"/>
</dbReference>
<protein>
    <submittedName>
        <fullName evidence="1">Uncharacterized protein</fullName>
    </submittedName>
</protein>
<dbReference type="AlphaFoldDB" id="A0A8D5U580"/>
<proteinExistence type="predicted"/>
<gene>
    <name evidence="1" type="ORF">KN1_09830</name>
</gene>
<name>A0A8D5U580_9CREN</name>
<sequence length="438" mass="50389">MPCEFADYSVAKYEDENVKLAGRLWVATLKEIKGVINEGKDVVITIVGKPGMGKTTVLNAVKKDLKGHFIIYLDLVGNSLLSKTAWYYIENTNLVELIRSKAYSVLEGHKKDIGYTFMASLSKEFNNWLKHLCEKRKWHDEWGYAERAYCMQYDRDINGVIALINDLSRLGKTGVLLDELKADQGVLYELHKLINEVRVPIVITAVPEVITEIKDKALLRRLNEFKRELILTEEDKKEILSTYCPDYAEELFSDQQIRRSDTVSSLIDIARITVRSALEECEDEEFNKDKCVREKLTQRDEVADPQDASRKLEVAIRSGLLELKDKFNIKYVHKTGRRINEKHVTVDIFFIKDDIAYLGDVKISNDLTLDNISNMKKLIDYEKYQGYPVKKFLVTNVTNVDLPGFKVVPVDLETINKVVNGDVDRRNKLVEEILRELG</sequence>
<dbReference type="EMBL" id="AP024597">
    <property type="protein sequence ID" value="BCU69686.1"/>
    <property type="molecule type" value="Genomic_DNA"/>
</dbReference>
<dbReference type="RefSeq" id="WP_221289679.1">
    <property type="nucleotide sequence ID" value="NZ_AP024597.1"/>
</dbReference>
<dbReference type="GeneID" id="66162732"/>
<reference evidence="1 2" key="1">
    <citation type="submission" date="2021-04" db="EMBL/GenBank/DDBJ databases">
        <title>Complete genome sequence of Stygiolobus sp. KN-1.</title>
        <authorList>
            <person name="Nakamura K."/>
            <person name="Sakai H."/>
            <person name="Kurosawa N."/>
        </authorList>
    </citation>
    <scope>NUCLEOTIDE SEQUENCE [LARGE SCALE GENOMIC DNA]</scope>
    <source>
        <strain evidence="1 2">KN-1</strain>
    </source>
</reference>
<evidence type="ECO:0000313" key="1">
    <source>
        <dbReference type="EMBL" id="BCU69686.1"/>
    </source>
</evidence>
<dbReference type="Proteomes" id="UP000825123">
    <property type="component" value="Chromosome"/>
</dbReference>
<dbReference type="KEGG" id="csty:KN1_09830"/>
<evidence type="ECO:0000313" key="2">
    <source>
        <dbReference type="Proteomes" id="UP000825123"/>
    </source>
</evidence>
<dbReference type="InterPro" id="IPR027417">
    <property type="entry name" value="P-loop_NTPase"/>
</dbReference>